<dbReference type="SUPFAM" id="SSF47413">
    <property type="entry name" value="lambda repressor-like DNA-binding domains"/>
    <property type="match status" value="1"/>
</dbReference>
<dbReference type="InterPro" id="IPR015060">
    <property type="entry name" value="Aca2_YdiL-like"/>
</dbReference>
<dbReference type="EMBL" id="JASAYQ010000011">
    <property type="protein sequence ID" value="MDP8173146.1"/>
    <property type="molecule type" value="Genomic_DNA"/>
</dbReference>
<dbReference type="InterPro" id="IPR027910">
    <property type="entry name" value="YdiL_sf"/>
</dbReference>
<accession>A0AAJ6NAD0</accession>
<sequence length="129" mass="15150">MSKKLNNIELKAVRQGLGLSVAEACDIVNVKKRTWQYWEAGRSPVPDDVSETFLKFKKDYIIALDNLLKDITETHIVLPFYKEFEDFCQKTQNNSIVKWRIYQSVISYLMLTRYEISLDDTAKIPKSFY</sequence>
<dbReference type="GO" id="GO:0003677">
    <property type="term" value="F:DNA binding"/>
    <property type="evidence" value="ECO:0007669"/>
    <property type="project" value="InterPro"/>
</dbReference>
<organism evidence="1 2">
    <name type="scientific">Phocoenobacter skyensis</name>
    <dbReference type="NCBI Taxonomy" id="97481"/>
    <lineage>
        <taxon>Bacteria</taxon>
        <taxon>Pseudomonadati</taxon>
        <taxon>Pseudomonadota</taxon>
        <taxon>Gammaproteobacteria</taxon>
        <taxon>Pasteurellales</taxon>
        <taxon>Pasteurellaceae</taxon>
        <taxon>Phocoenobacter</taxon>
    </lineage>
</organism>
<dbReference type="AlphaFoldDB" id="A0AAJ6NAD0"/>
<proteinExistence type="predicted"/>
<protein>
    <submittedName>
        <fullName evidence="1">DUF1870 family protein</fullName>
    </submittedName>
</protein>
<dbReference type="Pfam" id="PF08965">
    <property type="entry name" value="Aca2_YdiL"/>
    <property type="match status" value="1"/>
</dbReference>
<name>A0AAJ6NAD0_9PAST</name>
<dbReference type="RefSeq" id="WP_306384729.1">
    <property type="nucleotide sequence ID" value="NZ_JASAYN010000006.1"/>
</dbReference>
<dbReference type="CDD" id="cd00093">
    <property type="entry name" value="HTH_XRE"/>
    <property type="match status" value="1"/>
</dbReference>
<dbReference type="InterPro" id="IPR001387">
    <property type="entry name" value="Cro/C1-type_HTH"/>
</dbReference>
<reference evidence="1" key="1">
    <citation type="journal article" date="2023" name="Front. Microbiol.">
        <title>Phylogeography and host specificity of Pasteurellaceae pathogenic to sea-farmed fish in the north-east Atlantic.</title>
        <authorList>
            <person name="Gulla S."/>
            <person name="Colquhoun D.J."/>
            <person name="Olsen A.B."/>
            <person name="Spilsberg B."/>
            <person name="Lagesen K."/>
            <person name="Aakesson C.P."/>
            <person name="Strom S."/>
            <person name="Manji F."/>
            <person name="Birkbeck T.H."/>
            <person name="Nilsen H.K."/>
        </authorList>
    </citation>
    <scope>NUCLEOTIDE SEQUENCE</scope>
    <source>
        <strain evidence="1">TW16_20</strain>
    </source>
</reference>
<evidence type="ECO:0000313" key="2">
    <source>
        <dbReference type="Proteomes" id="UP001236239"/>
    </source>
</evidence>
<dbReference type="Proteomes" id="UP001236239">
    <property type="component" value="Unassembled WGS sequence"/>
</dbReference>
<dbReference type="Gene3D" id="1.10.3100.10">
    <property type="entry name" value="Putative cytoplasmic protein"/>
    <property type="match status" value="1"/>
</dbReference>
<gene>
    <name evidence="1" type="ORF">QJU93_07220</name>
</gene>
<comment type="caution">
    <text evidence="1">The sequence shown here is derived from an EMBL/GenBank/DDBJ whole genome shotgun (WGS) entry which is preliminary data.</text>
</comment>
<dbReference type="InterPro" id="IPR010982">
    <property type="entry name" value="Lambda_DNA-bd_dom_sf"/>
</dbReference>
<evidence type="ECO:0000313" key="1">
    <source>
        <dbReference type="EMBL" id="MDP8173146.1"/>
    </source>
</evidence>